<reference evidence="2 3" key="1">
    <citation type="submission" date="2017-09" db="EMBL/GenBank/DDBJ databases">
        <title>Genome sequencing of Besnoitia besnoiti strain Bb-Ger1.</title>
        <authorList>
            <person name="Schares G."/>
            <person name="Venepally P."/>
            <person name="Lorenzi H.A."/>
        </authorList>
    </citation>
    <scope>NUCLEOTIDE SEQUENCE [LARGE SCALE GENOMIC DNA]</scope>
    <source>
        <strain evidence="2 3">Bb-Ger1</strain>
    </source>
</reference>
<evidence type="ECO:0000313" key="3">
    <source>
        <dbReference type="Proteomes" id="UP000224006"/>
    </source>
</evidence>
<feature type="compositionally biased region" description="Gly residues" evidence="1">
    <location>
        <begin position="181"/>
        <end position="191"/>
    </location>
</feature>
<name>A0A2A9MM35_BESBE</name>
<proteinExistence type="predicted"/>
<dbReference type="VEuPathDB" id="ToxoDB:BESB_047540"/>
<comment type="caution">
    <text evidence="2">The sequence shown here is derived from an EMBL/GenBank/DDBJ whole genome shotgun (WGS) entry which is preliminary data.</text>
</comment>
<dbReference type="Proteomes" id="UP000224006">
    <property type="component" value="Chromosome III"/>
</dbReference>
<evidence type="ECO:0000256" key="1">
    <source>
        <dbReference type="SAM" id="MobiDB-lite"/>
    </source>
</evidence>
<dbReference type="OrthoDB" id="10691700at2759"/>
<feature type="region of interest" description="Disordered" evidence="1">
    <location>
        <begin position="242"/>
        <end position="274"/>
    </location>
</feature>
<feature type="region of interest" description="Disordered" evidence="1">
    <location>
        <begin position="290"/>
        <end position="384"/>
    </location>
</feature>
<sequence length="503" mass="53407">MLVAAVSEAGCGRSEACARKAKAVEACLLAPDGENPLAVSRDGLCAALGKANDAEEMKLHALKLHPGQPLTVRTARELLSSHDAFYFHSPYSQENFLHRLRSRFSLSSSAAACASGVSSPSPASAPLGFSDTRRSRGSSVFPLLGVDKVLPVFTSDQLTPNPRQFHPMQSDGRGVRDGGHADGAGGGGVGGTREADGERRDSGAGCGAPYGGCAEAGDIDGKAETERVWLVLVEEVEVGVKTRDGEEATESQQRSSLHPYRGQLSPASPAGLGKFQRGEELVPHGLLRLQARVPETQEGTESNRLGLRSGGEANRGHTRRKEKGMRALWHGRRSQPEQHSPRPLTAGLSDDTGIATSKETQSADVPDLPRARRTGRQSATSLTPDRVGEVWRKCRNKDKVISAYAALERRRAAQGEALQYYHRHPAELRASGDGDTHTAKITDSGSRLEAGGMGKVDAGRQSGKQEDETASEWARLEGGGGKATHEGEFKKSGPAAAWGKAHG</sequence>
<protein>
    <submittedName>
        <fullName evidence="2">Uncharacterized protein</fullName>
    </submittedName>
</protein>
<organism evidence="2 3">
    <name type="scientific">Besnoitia besnoiti</name>
    <name type="common">Apicomplexan protozoan</name>
    <dbReference type="NCBI Taxonomy" id="94643"/>
    <lineage>
        <taxon>Eukaryota</taxon>
        <taxon>Sar</taxon>
        <taxon>Alveolata</taxon>
        <taxon>Apicomplexa</taxon>
        <taxon>Conoidasida</taxon>
        <taxon>Coccidia</taxon>
        <taxon>Eucoccidiorida</taxon>
        <taxon>Eimeriorina</taxon>
        <taxon>Sarcocystidae</taxon>
        <taxon>Besnoitia</taxon>
    </lineage>
</organism>
<accession>A0A2A9MM35</accession>
<keyword evidence="3" id="KW-1185">Reference proteome</keyword>
<feature type="compositionally biased region" description="Basic and acidic residues" evidence="1">
    <location>
        <begin position="428"/>
        <end position="440"/>
    </location>
</feature>
<dbReference type="GeneID" id="40309684"/>
<dbReference type="EMBL" id="NWUJ01000003">
    <property type="protein sequence ID" value="PFH36562.1"/>
    <property type="molecule type" value="Genomic_DNA"/>
</dbReference>
<evidence type="ECO:0000313" key="2">
    <source>
        <dbReference type="EMBL" id="PFH36562.1"/>
    </source>
</evidence>
<feature type="region of interest" description="Disordered" evidence="1">
    <location>
        <begin position="428"/>
        <end position="503"/>
    </location>
</feature>
<gene>
    <name evidence="2" type="ORF">BESB_047540</name>
</gene>
<feature type="compositionally biased region" description="Polar residues" evidence="1">
    <location>
        <begin position="354"/>
        <end position="363"/>
    </location>
</feature>
<dbReference type="RefSeq" id="XP_029220571.1">
    <property type="nucleotide sequence ID" value="XM_029363205.1"/>
</dbReference>
<dbReference type="KEGG" id="bbes:BESB_047540"/>
<feature type="compositionally biased region" description="Basic and acidic residues" evidence="1">
    <location>
        <begin position="193"/>
        <end position="202"/>
    </location>
</feature>
<feature type="region of interest" description="Disordered" evidence="1">
    <location>
        <begin position="155"/>
        <end position="204"/>
    </location>
</feature>
<dbReference type="AlphaFoldDB" id="A0A2A9MM35"/>
<feature type="compositionally biased region" description="Basic residues" evidence="1">
    <location>
        <begin position="316"/>
        <end position="333"/>
    </location>
</feature>